<gene>
    <name evidence="1" type="ORF">SACC_20670</name>
</gene>
<name>A0AAQ4CTB9_9CREN</name>
<reference evidence="1 2" key="1">
    <citation type="journal article" date="2022" name="Microbiol. Resour. Announc.">
        <title>Complete Genome Sequence of the Hyperthermophilic and Acidophilic Archaeon Saccharolobus caldissimus Strain HS-3T.</title>
        <authorList>
            <person name="Sakai H.D."/>
            <person name="Kurosawa N."/>
        </authorList>
    </citation>
    <scope>NUCLEOTIDE SEQUENCE [LARGE SCALE GENOMIC DNA]</scope>
    <source>
        <strain evidence="1 2">JCM32116</strain>
    </source>
</reference>
<sequence>MVNVEVYLNVRSLKESLRNFTVEDQVNGWTIVKNKNNEKYIVRDFDESYSILIYVEGLEDDIFQAFSNELSSIKKLKEVLYVPERWNDRIDLKIESNKLMTTPSLDLECITGIELLNSIIKSKGFRYEKIDECLVIIEIEITRPLSSILLDGYINLLYHSLKMYYKIKKAQEDVLLKTALEYMKSI</sequence>
<evidence type="ECO:0000313" key="1">
    <source>
        <dbReference type="EMBL" id="BDB99050.1"/>
    </source>
</evidence>
<dbReference type="KEGG" id="scas:SACC_20670"/>
<keyword evidence="2" id="KW-1185">Reference proteome</keyword>
<dbReference type="AlphaFoldDB" id="A0AAQ4CTB9"/>
<organism evidence="1 2">
    <name type="scientific">Saccharolobus caldissimus</name>
    <dbReference type="NCBI Taxonomy" id="1702097"/>
    <lineage>
        <taxon>Archaea</taxon>
        <taxon>Thermoproteota</taxon>
        <taxon>Thermoprotei</taxon>
        <taxon>Sulfolobales</taxon>
        <taxon>Sulfolobaceae</taxon>
        <taxon>Saccharolobus</taxon>
    </lineage>
</organism>
<protein>
    <submittedName>
        <fullName evidence="1">Uncharacterized protein</fullName>
    </submittedName>
</protein>
<evidence type="ECO:0000313" key="2">
    <source>
        <dbReference type="Proteomes" id="UP001319921"/>
    </source>
</evidence>
<dbReference type="Proteomes" id="UP001319921">
    <property type="component" value="Chromosome"/>
</dbReference>
<accession>A0AAQ4CTB9</accession>
<dbReference type="RefSeq" id="WP_229569401.1">
    <property type="nucleotide sequence ID" value="NZ_AP025226.1"/>
</dbReference>
<dbReference type="GeneID" id="68866797"/>
<proteinExistence type="predicted"/>
<dbReference type="EMBL" id="AP025226">
    <property type="protein sequence ID" value="BDB99050.1"/>
    <property type="molecule type" value="Genomic_DNA"/>
</dbReference>